<keyword evidence="3" id="KW-1185">Reference proteome</keyword>
<evidence type="ECO:0000313" key="3">
    <source>
        <dbReference type="Proteomes" id="UP000000233"/>
    </source>
</evidence>
<dbReference type="Proteomes" id="UP000000233">
    <property type="component" value="Chromosome"/>
</dbReference>
<feature type="region of interest" description="Disordered" evidence="1">
    <location>
        <begin position="1"/>
        <end position="25"/>
    </location>
</feature>
<evidence type="ECO:0008006" key="4">
    <source>
        <dbReference type="Google" id="ProtNLM"/>
    </source>
</evidence>
<dbReference type="CDD" id="cd16329">
    <property type="entry name" value="LolA_like"/>
    <property type="match status" value="1"/>
</dbReference>
<accession>A4VG26</accession>
<dbReference type="KEGG" id="psa:PST_0220"/>
<dbReference type="Pfam" id="PF07044">
    <property type="entry name" value="DUF1329"/>
    <property type="match status" value="1"/>
</dbReference>
<gene>
    <name evidence="2" type="ordered locus">PST_0220</name>
</gene>
<organism evidence="2 3">
    <name type="scientific">Stutzerimonas stutzeri (strain A1501)</name>
    <name type="common">Pseudomonas stutzeri</name>
    <dbReference type="NCBI Taxonomy" id="379731"/>
    <lineage>
        <taxon>Bacteria</taxon>
        <taxon>Pseudomonadati</taxon>
        <taxon>Pseudomonadota</taxon>
        <taxon>Gammaproteobacteria</taxon>
        <taxon>Pseudomonadales</taxon>
        <taxon>Pseudomonadaceae</taxon>
        <taxon>Stutzerimonas</taxon>
    </lineage>
</organism>
<evidence type="ECO:0000313" key="2">
    <source>
        <dbReference type="EMBL" id="ABP77927.1"/>
    </source>
</evidence>
<dbReference type="EMBL" id="CP000304">
    <property type="protein sequence ID" value="ABP77927.1"/>
    <property type="molecule type" value="Genomic_DNA"/>
</dbReference>
<protein>
    <recommendedName>
        <fullName evidence="4">DUF1329 domain-containing protein</fullName>
    </recommendedName>
</protein>
<evidence type="ECO:0000256" key="1">
    <source>
        <dbReference type="SAM" id="MobiDB-lite"/>
    </source>
</evidence>
<proteinExistence type="predicted"/>
<sequence>MATSIRRPTATSSHSPLAPSSEDLSMLNSPISRHTLLALSLMISMPAFCAVSAEQAAQLDQQLTPMGAERAGNTDGSIPAWDGGYKPSTSGGALVDPYAAEQPLQRIDSGNMAQFAQWLSPGTQAMLRQYPQSFHLQLYPSHRSAAYPESILKQSRQNATRIRLNASGSGLEGGYTSGVPFPVPLRAEEVIWNHVTRYRGGAVKREVHRMPVQTSGAYQASLIRQTQVFASNVRDNTPDSNLLFYFIGQTLAPARQAGNIALIHEPLDQVQTPRQAWAYNAGQRRVRRAPTLAYDSPQNSSDGLATSDNMDMYNGAFDRYDWTLKGKRELLIPYNNYRLHDKGLKYAQIIQPAHLNSDYVRYERHRVWEVEGKLKAGQRHIYDKRTFFIDEDTWQIALADHYDARGELWRVSAAYQLNFYNDLVPWMTAEAIHDLQSRRYLVSGLSNETPSEASFGHEALRQDFKPDALRRLGGKN</sequence>
<name>A4VG26_STUS1</name>
<reference evidence="2 3" key="1">
    <citation type="journal article" date="2008" name="Proc. Natl. Acad. Sci. U.S.A.">
        <title>Nitrogen fixation island and rhizosphere competence traits in the genome of root-associated Pseudomonas stutzeri A1501.</title>
        <authorList>
            <person name="Yan Y."/>
            <person name="Yang J."/>
            <person name="Dou Y."/>
            <person name="Chen M."/>
            <person name="Ping S."/>
            <person name="Peng J."/>
            <person name="Lu W."/>
            <person name="Zhang W."/>
            <person name="Yao Z."/>
            <person name="Li H."/>
            <person name="Liu W."/>
            <person name="He S."/>
            <person name="Geng L."/>
            <person name="Zhang X."/>
            <person name="Yang F."/>
            <person name="Yu H."/>
            <person name="Zhan Y."/>
            <person name="Li D."/>
            <person name="Lin Z."/>
            <person name="Wang Y."/>
            <person name="Elmerich C."/>
            <person name="Lin M."/>
            <person name="Jin Q."/>
        </authorList>
    </citation>
    <scope>NUCLEOTIDE SEQUENCE [LARGE SCALE GENOMIC DNA]</scope>
    <source>
        <strain evidence="2 3">A1501</strain>
    </source>
</reference>
<dbReference type="HOGENOM" id="CLU_048734_0_0_6"/>
<dbReference type="AlphaFoldDB" id="A4VG26"/>
<dbReference type="InterPro" id="IPR010752">
    <property type="entry name" value="DUF1329"/>
</dbReference>
<dbReference type="Gene3D" id="2.50.20.10">
    <property type="entry name" value="Lipoprotein localisation LolA/LolB/LppX"/>
    <property type="match status" value="1"/>
</dbReference>
<dbReference type="eggNOG" id="ENOG502Z7HQ">
    <property type="taxonomic scope" value="Bacteria"/>
</dbReference>